<reference evidence="10 11" key="1">
    <citation type="submission" date="2019-07" db="EMBL/GenBank/DDBJ databases">
        <authorList>
            <person name="Huq M.A."/>
        </authorList>
    </citation>
    <scope>NUCLEOTIDE SEQUENCE [LARGE SCALE GENOMIC DNA]</scope>
    <source>
        <strain evidence="10 11">MAH-3</strain>
    </source>
</reference>
<keyword evidence="3" id="KW-1003">Cell membrane</keyword>
<keyword evidence="4 7" id="KW-0812">Transmembrane</keyword>
<dbReference type="EMBL" id="VLPL01000006">
    <property type="protein sequence ID" value="TSJ42024.1"/>
    <property type="molecule type" value="Genomic_DNA"/>
</dbReference>
<dbReference type="InterPro" id="IPR049278">
    <property type="entry name" value="MS_channel_C"/>
</dbReference>
<evidence type="ECO:0000256" key="3">
    <source>
        <dbReference type="ARBA" id="ARBA00022475"/>
    </source>
</evidence>
<dbReference type="SUPFAM" id="SSF82689">
    <property type="entry name" value="Mechanosensitive channel protein MscS (YggB), C-terminal domain"/>
    <property type="match status" value="1"/>
</dbReference>
<evidence type="ECO:0000259" key="9">
    <source>
        <dbReference type="Pfam" id="PF21082"/>
    </source>
</evidence>
<evidence type="ECO:0000313" key="10">
    <source>
        <dbReference type="EMBL" id="TSJ42024.1"/>
    </source>
</evidence>
<feature type="transmembrane region" description="Helical" evidence="7">
    <location>
        <begin position="172"/>
        <end position="192"/>
    </location>
</feature>
<dbReference type="InterPro" id="IPR010920">
    <property type="entry name" value="LSM_dom_sf"/>
</dbReference>
<dbReference type="SUPFAM" id="SSF50182">
    <property type="entry name" value="Sm-like ribonucleoproteins"/>
    <property type="match status" value="1"/>
</dbReference>
<dbReference type="Gene3D" id="2.30.30.60">
    <property type="match status" value="1"/>
</dbReference>
<feature type="domain" description="Mechanosensitive ion channel MscS" evidence="8">
    <location>
        <begin position="190"/>
        <end position="263"/>
    </location>
</feature>
<evidence type="ECO:0000313" key="11">
    <source>
        <dbReference type="Proteomes" id="UP000316008"/>
    </source>
</evidence>
<dbReference type="OrthoDB" id="9809206at2"/>
<proteinExistence type="inferred from homology"/>
<feature type="domain" description="Mechanosensitive ion channel MscS C-terminal" evidence="9">
    <location>
        <begin position="272"/>
        <end position="353"/>
    </location>
</feature>
<gene>
    <name evidence="10" type="ORF">FO442_13110</name>
</gene>
<evidence type="ECO:0000256" key="1">
    <source>
        <dbReference type="ARBA" id="ARBA00004651"/>
    </source>
</evidence>
<dbReference type="Gene3D" id="3.30.70.100">
    <property type="match status" value="1"/>
</dbReference>
<comment type="caution">
    <text evidence="10">The sequence shown here is derived from an EMBL/GenBank/DDBJ whole genome shotgun (WGS) entry which is preliminary data.</text>
</comment>
<dbReference type="GO" id="GO:0005886">
    <property type="term" value="C:plasma membrane"/>
    <property type="evidence" value="ECO:0007669"/>
    <property type="project" value="UniProtKB-SubCell"/>
</dbReference>
<dbReference type="Proteomes" id="UP000316008">
    <property type="component" value="Unassembled WGS sequence"/>
</dbReference>
<evidence type="ECO:0000259" key="8">
    <source>
        <dbReference type="Pfam" id="PF00924"/>
    </source>
</evidence>
<dbReference type="SUPFAM" id="SSF82861">
    <property type="entry name" value="Mechanosensitive channel protein MscS (YggB), transmembrane region"/>
    <property type="match status" value="1"/>
</dbReference>
<dbReference type="GO" id="GO:0008381">
    <property type="term" value="F:mechanosensitive monoatomic ion channel activity"/>
    <property type="evidence" value="ECO:0007669"/>
    <property type="project" value="UniProtKB-ARBA"/>
</dbReference>
<sequence>MLETQFTLGLIKVCYLNILIIAISFFLAYVAKKIIYRSVKHYLTSANIHLEGRKATWLKLLSQSGFALAAYVSVKCFNINNEGVTFKEFLDNHFIDTPRIKVSFENVIYVILIIFGARVVLNVIRLFIQRRFKRHKMSEIGTEYVYTQVAKYVINVLAFFCILVALDVDATLFLGGSAALLVGLGLGLQDVFKDMFSGFVLLFEGSIRVGDVVEFNDGKSSEAIVAKIIRINVRTTQIETRDGNVLIVPNTKLTQEYIENWSHGSTLSRFRLPVTVAYGSDTHLVSELLKQAVLSHPKVHKTKGVDVRLNDFGENGLQMEVMFWADQSWDINVYKSEIRFEIDRLFRHYKISIPYPQRDMRIIQSSGEMKD</sequence>
<accession>A0A556MPZ9</accession>
<dbReference type="InterPro" id="IPR006685">
    <property type="entry name" value="MscS_channel_2nd"/>
</dbReference>
<comment type="subcellular location">
    <subcellularLocation>
        <location evidence="1">Cell membrane</location>
        <topology evidence="1">Multi-pass membrane protein</topology>
    </subcellularLocation>
</comment>
<organism evidence="10 11">
    <name type="scientific">Fluviicola chungangensis</name>
    <dbReference type="NCBI Taxonomy" id="2597671"/>
    <lineage>
        <taxon>Bacteria</taxon>
        <taxon>Pseudomonadati</taxon>
        <taxon>Bacteroidota</taxon>
        <taxon>Flavobacteriia</taxon>
        <taxon>Flavobacteriales</taxon>
        <taxon>Crocinitomicaceae</taxon>
        <taxon>Fluviicola</taxon>
    </lineage>
</organism>
<evidence type="ECO:0000256" key="7">
    <source>
        <dbReference type="SAM" id="Phobius"/>
    </source>
</evidence>
<evidence type="ECO:0000256" key="6">
    <source>
        <dbReference type="ARBA" id="ARBA00023136"/>
    </source>
</evidence>
<evidence type="ECO:0000256" key="5">
    <source>
        <dbReference type="ARBA" id="ARBA00022989"/>
    </source>
</evidence>
<keyword evidence="5 7" id="KW-1133">Transmembrane helix</keyword>
<protein>
    <submittedName>
        <fullName evidence="10">Mechanosensitive ion channel</fullName>
    </submittedName>
</protein>
<dbReference type="RefSeq" id="WP_144333655.1">
    <property type="nucleotide sequence ID" value="NZ_VLPL01000006.1"/>
</dbReference>
<dbReference type="InterPro" id="IPR023408">
    <property type="entry name" value="MscS_beta-dom_sf"/>
</dbReference>
<dbReference type="AlphaFoldDB" id="A0A556MPZ9"/>
<feature type="transmembrane region" description="Helical" evidence="7">
    <location>
        <begin position="6"/>
        <end position="31"/>
    </location>
</feature>
<keyword evidence="6 7" id="KW-0472">Membrane</keyword>
<dbReference type="InterPro" id="IPR011014">
    <property type="entry name" value="MscS_channel_TM-2"/>
</dbReference>
<dbReference type="Gene3D" id="1.10.287.1260">
    <property type="match status" value="1"/>
</dbReference>
<dbReference type="PANTHER" id="PTHR30347">
    <property type="entry name" value="POTASSIUM CHANNEL RELATED"/>
    <property type="match status" value="1"/>
</dbReference>
<keyword evidence="11" id="KW-1185">Reference proteome</keyword>
<dbReference type="InterPro" id="IPR011066">
    <property type="entry name" value="MscS_channel_C_sf"/>
</dbReference>
<feature type="transmembrane region" description="Helical" evidence="7">
    <location>
        <begin position="149"/>
        <end position="166"/>
    </location>
</feature>
<dbReference type="Pfam" id="PF00924">
    <property type="entry name" value="MS_channel_2nd"/>
    <property type="match status" value="1"/>
</dbReference>
<evidence type="ECO:0000256" key="4">
    <source>
        <dbReference type="ARBA" id="ARBA00022692"/>
    </source>
</evidence>
<dbReference type="Pfam" id="PF21082">
    <property type="entry name" value="MS_channel_3rd"/>
    <property type="match status" value="1"/>
</dbReference>
<name>A0A556MPZ9_9FLAO</name>
<evidence type="ECO:0000256" key="2">
    <source>
        <dbReference type="ARBA" id="ARBA00008017"/>
    </source>
</evidence>
<dbReference type="InterPro" id="IPR052702">
    <property type="entry name" value="MscS-like_channel"/>
</dbReference>
<dbReference type="PANTHER" id="PTHR30347:SF1">
    <property type="entry name" value="MECHANOSENSITIVE CHANNEL MSCK"/>
    <property type="match status" value="1"/>
</dbReference>
<comment type="similarity">
    <text evidence="2">Belongs to the MscS (TC 1.A.23) family.</text>
</comment>
<feature type="transmembrane region" description="Helical" evidence="7">
    <location>
        <begin position="107"/>
        <end position="128"/>
    </location>
</feature>